<comment type="caution">
    <text evidence="1">The sequence shown here is derived from an EMBL/GenBank/DDBJ whole genome shotgun (WGS) entry which is preliminary data.</text>
</comment>
<dbReference type="AlphaFoldDB" id="A0A4Y2A9V1"/>
<name>A0A4Y2A9V1_ARAVE</name>
<evidence type="ECO:0000313" key="1">
    <source>
        <dbReference type="EMBL" id="GBL76337.1"/>
    </source>
</evidence>
<proteinExistence type="predicted"/>
<sequence length="94" mass="10744">MTRPPRQLIGHCGPRIIAFITSSSCDDLSDRVTTHHRRGDSTPTITIFHREARLCLVIRQVLIPIFEVPAYKVGNMRCRKKKKKKNPTQGDFEG</sequence>
<accession>A0A4Y2A9V1</accession>
<reference evidence="1 2" key="1">
    <citation type="journal article" date="2019" name="Sci. Rep.">
        <title>Orb-weaving spider Araneus ventricosus genome elucidates the spidroin gene catalogue.</title>
        <authorList>
            <person name="Kono N."/>
            <person name="Nakamura H."/>
            <person name="Ohtoshi R."/>
            <person name="Moran D.A.P."/>
            <person name="Shinohara A."/>
            <person name="Yoshida Y."/>
            <person name="Fujiwara M."/>
            <person name="Mori M."/>
            <person name="Tomita M."/>
            <person name="Arakawa K."/>
        </authorList>
    </citation>
    <scope>NUCLEOTIDE SEQUENCE [LARGE SCALE GENOMIC DNA]</scope>
</reference>
<dbReference type="Proteomes" id="UP000499080">
    <property type="component" value="Unassembled WGS sequence"/>
</dbReference>
<organism evidence="1 2">
    <name type="scientific">Araneus ventricosus</name>
    <name type="common">Orbweaver spider</name>
    <name type="synonym">Epeira ventricosa</name>
    <dbReference type="NCBI Taxonomy" id="182803"/>
    <lineage>
        <taxon>Eukaryota</taxon>
        <taxon>Metazoa</taxon>
        <taxon>Ecdysozoa</taxon>
        <taxon>Arthropoda</taxon>
        <taxon>Chelicerata</taxon>
        <taxon>Arachnida</taxon>
        <taxon>Araneae</taxon>
        <taxon>Araneomorphae</taxon>
        <taxon>Entelegynae</taxon>
        <taxon>Araneoidea</taxon>
        <taxon>Araneidae</taxon>
        <taxon>Araneus</taxon>
    </lineage>
</organism>
<dbReference type="EMBL" id="BGPR01079861">
    <property type="protein sequence ID" value="GBL76337.1"/>
    <property type="molecule type" value="Genomic_DNA"/>
</dbReference>
<gene>
    <name evidence="1" type="ORF">AVEN_102421_1</name>
</gene>
<evidence type="ECO:0000313" key="2">
    <source>
        <dbReference type="Proteomes" id="UP000499080"/>
    </source>
</evidence>
<protein>
    <submittedName>
        <fullName evidence="1">Uncharacterized protein</fullName>
    </submittedName>
</protein>
<keyword evidence="2" id="KW-1185">Reference proteome</keyword>